<keyword evidence="20" id="KW-1185">Reference proteome</keyword>
<dbReference type="Pfam" id="PF01440">
    <property type="entry name" value="Gemini_AL2"/>
    <property type="match status" value="1"/>
</dbReference>
<dbReference type="GO" id="GO:0030430">
    <property type="term" value="C:host cell cytoplasm"/>
    <property type="evidence" value="ECO:0007669"/>
    <property type="project" value="UniProtKB-SubCell"/>
</dbReference>
<evidence type="ECO:0000256" key="11">
    <source>
        <dbReference type="ARBA" id="ARBA00022771"/>
    </source>
</evidence>
<dbReference type="RefSeq" id="YP_009666519.1">
    <property type="nucleotide sequence ID" value="NC_043526.1"/>
</dbReference>
<keyword evidence="6" id="KW-0597">Phosphoprotein</keyword>
<dbReference type="Proteomes" id="UP000297007">
    <property type="component" value="Genome"/>
</dbReference>
<keyword evidence="5 17" id="KW-0941">Suppressor of RNA silencing</keyword>
<protein>
    <recommendedName>
        <fullName evidence="4 17">Transcriptional activator protein</fullName>
        <shortName evidence="17">TrAP</shortName>
    </recommendedName>
</protein>
<evidence type="ECO:0000256" key="14">
    <source>
        <dbReference type="ARBA" id="ARBA00023159"/>
    </source>
</evidence>
<keyword evidence="11 17" id="KW-0863">Zinc-finger</keyword>
<evidence type="ECO:0000256" key="6">
    <source>
        <dbReference type="ARBA" id="ARBA00022553"/>
    </source>
</evidence>
<organism evidence="19 20">
    <name type="scientific">Jacquemontia yellow vein virus</name>
    <dbReference type="NCBI Taxonomy" id="1982675"/>
    <lineage>
        <taxon>Viruses</taxon>
        <taxon>Monodnaviria</taxon>
        <taxon>Shotokuvirae</taxon>
        <taxon>Cressdnaviricota</taxon>
        <taxon>Repensiviricetes</taxon>
        <taxon>Geplafuvirales</taxon>
        <taxon>Geminiviridae</taxon>
        <taxon>Begomovirus</taxon>
        <taxon>Begomovirus jacquemontiavenae</taxon>
    </lineage>
</organism>
<comment type="domain">
    <text evidence="17">The zinc finger and the transactivation region are involved in PTGS suppression.</text>
</comment>
<feature type="region of interest" description="Disordered" evidence="18">
    <location>
        <begin position="1"/>
        <end position="21"/>
    </location>
</feature>
<feature type="compositionally biased region" description="Polar residues" evidence="18">
    <location>
        <begin position="1"/>
        <end position="10"/>
    </location>
</feature>
<keyword evidence="14 17" id="KW-0010">Activator</keyword>
<evidence type="ECO:0000256" key="5">
    <source>
        <dbReference type="ARBA" id="ARBA00022463"/>
    </source>
</evidence>
<reference evidence="19 20" key="1">
    <citation type="journal article" date="2017" name="Arch. Virol.">
        <title>Complete genome sequence of jacquemontia yellow vein virus, a novel begomovirus infecting Jacquemontia tamnifolia in Venezuela.</title>
        <authorList>
            <person name="Fiallo-Olive E."/>
            <person name="Chirinos D.T."/>
            <person name="Geraud-Pouey F."/>
            <person name="Navas-Castillo J."/>
        </authorList>
    </citation>
    <scope>NUCLEOTIDE SEQUENCE [LARGE SCALE GENOMIC DNA]</scope>
    <source>
        <strain evidence="19">1915</strain>
    </source>
</reference>
<feature type="region of interest" description="Disordered" evidence="18">
    <location>
        <begin position="73"/>
        <end position="129"/>
    </location>
</feature>
<dbReference type="GO" id="GO:0052170">
    <property type="term" value="P:symbiont-mediated suppression of host innate immune response"/>
    <property type="evidence" value="ECO:0007669"/>
    <property type="project" value="UniProtKB-KW"/>
</dbReference>
<keyword evidence="15 17" id="KW-1035">Host cytoplasm</keyword>
<evidence type="ECO:0000256" key="13">
    <source>
        <dbReference type="ARBA" id="ARBA00023125"/>
    </source>
</evidence>
<comment type="subunit">
    <text evidence="17">Monomer. Homodimer. Homooligomer. Self-interaction correlates with nuclear localization and efficient activation of transcription.</text>
</comment>
<evidence type="ECO:0000256" key="2">
    <source>
        <dbReference type="ARBA" id="ARBA00004192"/>
    </source>
</evidence>
<evidence type="ECO:0000256" key="12">
    <source>
        <dbReference type="ARBA" id="ARBA00022833"/>
    </source>
</evidence>
<feature type="compositionally biased region" description="Acidic residues" evidence="18">
    <location>
        <begin position="118"/>
        <end position="129"/>
    </location>
</feature>
<dbReference type="GO" id="GO:0005198">
    <property type="term" value="F:structural molecule activity"/>
    <property type="evidence" value="ECO:0007669"/>
    <property type="project" value="InterPro"/>
</dbReference>
<keyword evidence="7 17" id="KW-1048">Host nucleus</keyword>
<gene>
    <name evidence="19" type="primary">AC2</name>
</gene>
<evidence type="ECO:0000256" key="4">
    <source>
        <dbReference type="ARBA" id="ARBA00014388"/>
    </source>
</evidence>
<keyword evidence="8 17" id="KW-0945">Host-virus interaction</keyword>
<comment type="similarity">
    <text evidence="3 17">Belongs to the geminiviridae transcriptional activator protein family.</text>
</comment>
<sequence>MQNSSSSTPPSIEPKHRIAKKRAVRRRRIDLDCGCSIYISINCRNHGFTHRGTHHCSSGKEWRVYLEGTKSPLFQDIQPRGPAIHSDKDIHSPDQVQPQPEEGAGSTQGVPDLPNLDDISDSFWDDIFS</sequence>
<accession>A0A1W6GWJ1</accession>
<keyword evidence="10 17" id="KW-0479">Metal-binding</keyword>
<proteinExistence type="inferred from homology"/>
<dbReference type="GO" id="GO:0042025">
    <property type="term" value="C:host cell nucleus"/>
    <property type="evidence" value="ECO:0007669"/>
    <property type="project" value="UniProtKB-SubCell"/>
</dbReference>
<evidence type="ECO:0000256" key="1">
    <source>
        <dbReference type="ARBA" id="ARBA00004147"/>
    </source>
</evidence>
<keyword evidence="12 17" id="KW-0862">Zinc</keyword>
<comment type="subcellular location">
    <subcellularLocation>
        <location evidence="2 17">Host cytoplasm</location>
    </subcellularLocation>
    <subcellularLocation>
        <location evidence="1 17">Host nucleus</location>
    </subcellularLocation>
</comment>
<evidence type="ECO:0000256" key="9">
    <source>
        <dbReference type="ARBA" id="ARBA00022632"/>
    </source>
</evidence>
<evidence type="ECO:0000256" key="18">
    <source>
        <dbReference type="SAM" id="MobiDB-lite"/>
    </source>
</evidence>
<evidence type="ECO:0000256" key="15">
    <source>
        <dbReference type="ARBA" id="ARBA00023200"/>
    </source>
</evidence>
<keyword evidence="9" id="KW-1090">Inhibition of host innate immune response by virus</keyword>
<dbReference type="InterPro" id="IPR000942">
    <property type="entry name" value="Gemini_AL2"/>
</dbReference>
<dbReference type="KEGG" id="vg:40526797"/>
<evidence type="ECO:0000256" key="3">
    <source>
        <dbReference type="ARBA" id="ARBA00007672"/>
    </source>
</evidence>
<dbReference type="GO" id="GO:0008270">
    <property type="term" value="F:zinc ion binding"/>
    <property type="evidence" value="ECO:0007669"/>
    <property type="project" value="UniProtKB-KW"/>
</dbReference>
<dbReference type="EMBL" id="KY617094">
    <property type="protein sequence ID" value="ARM20161.1"/>
    <property type="molecule type" value="Genomic_DNA"/>
</dbReference>
<evidence type="ECO:0000313" key="20">
    <source>
        <dbReference type="Proteomes" id="UP000297007"/>
    </source>
</evidence>
<dbReference type="PRINTS" id="PR00230">
    <property type="entry name" value="GEMCOATAL2"/>
</dbReference>
<evidence type="ECO:0000256" key="7">
    <source>
        <dbReference type="ARBA" id="ARBA00022562"/>
    </source>
</evidence>
<dbReference type="GO" id="GO:0003677">
    <property type="term" value="F:DNA binding"/>
    <property type="evidence" value="ECO:0007669"/>
    <property type="project" value="UniProtKB-KW"/>
</dbReference>
<comment type="function">
    <text evidence="17">Strong activator of the late viral genes promoters. Acts as a suppressor of RNA-mediated gene silencing, also known as post-transcriptional gene silencing (PTGS), a mechanism of plant viral defense that limits the accumulation of viral RNAs. Also suppresses the host basal defense by interacting with and inhibiting SNF1 kinase, a key regulator of cell metabolism implicated in innate antiviral defense. Determines pathogenicity.</text>
</comment>
<evidence type="ECO:0000256" key="8">
    <source>
        <dbReference type="ARBA" id="ARBA00022581"/>
    </source>
</evidence>
<evidence type="ECO:0000256" key="16">
    <source>
        <dbReference type="ARBA" id="ARBA00023280"/>
    </source>
</evidence>
<evidence type="ECO:0000256" key="17">
    <source>
        <dbReference type="RuleBase" id="RU363028"/>
    </source>
</evidence>
<evidence type="ECO:0000256" key="10">
    <source>
        <dbReference type="ARBA" id="ARBA00022723"/>
    </source>
</evidence>
<keyword evidence="13 17" id="KW-0238">DNA-binding</keyword>
<evidence type="ECO:0000313" key="19">
    <source>
        <dbReference type="EMBL" id="ARM20161.1"/>
    </source>
</evidence>
<dbReference type="GO" id="GO:0019028">
    <property type="term" value="C:viral capsid"/>
    <property type="evidence" value="ECO:0007669"/>
    <property type="project" value="InterPro"/>
</dbReference>
<name>A0A1W6GWJ1_9GEMI</name>
<dbReference type="GeneID" id="40526797"/>
<keyword evidence="16" id="KW-0899">Viral immunoevasion</keyword>